<organism evidence="2 3">
    <name type="scientific">Entomortierella parvispora</name>
    <dbReference type="NCBI Taxonomy" id="205924"/>
    <lineage>
        <taxon>Eukaryota</taxon>
        <taxon>Fungi</taxon>
        <taxon>Fungi incertae sedis</taxon>
        <taxon>Mucoromycota</taxon>
        <taxon>Mortierellomycotina</taxon>
        <taxon>Mortierellomycetes</taxon>
        <taxon>Mortierellales</taxon>
        <taxon>Mortierellaceae</taxon>
        <taxon>Entomortierella</taxon>
    </lineage>
</organism>
<proteinExistence type="predicted"/>
<dbReference type="Proteomes" id="UP000827284">
    <property type="component" value="Unassembled WGS sequence"/>
</dbReference>
<feature type="region of interest" description="Disordered" evidence="1">
    <location>
        <begin position="148"/>
        <end position="188"/>
    </location>
</feature>
<dbReference type="EMBL" id="BQFW01000009">
    <property type="protein sequence ID" value="GJJ74791.1"/>
    <property type="molecule type" value="Genomic_DNA"/>
</dbReference>
<dbReference type="InterPro" id="IPR024368">
    <property type="entry name" value="Ecl1/2/3"/>
</dbReference>
<evidence type="ECO:0000313" key="2">
    <source>
        <dbReference type="EMBL" id="GJJ74791.1"/>
    </source>
</evidence>
<dbReference type="AlphaFoldDB" id="A0A9P3HDV6"/>
<accession>A0A9P3HDV6</accession>
<reference evidence="2" key="2">
    <citation type="journal article" date="2022" name="Microbiol. Resour. Announc.">
        <title>Whole-Genome Sequence of Entomortierella parvispora E1425, a Mucoromycotan Fungus Associated with Burkholderiaceae-Related Endosymbiotic Bacteria.</title>
        <authorList>
            <person name="Herlambang A."/>
            <person name="Guo Y."/>
            <person name="Takashima Y."/>
            <person name="Narisawa K."/>
            <person name="Ohta H."/>
            <person name="Nishizawa T."/>
        </authorList>
    </citation>
    <scope>NUCLEOTIDE SEQUENCE</scope>
    <source>
        <strain evidence="2">E1425</strain>
    </source>
</reference>
<protein>
    <submittedName>
        <fullName evidence="2">Uncharacterized protein</fullName>
    </submittedName>
</protein>
<comment type="caution">
    <text evidence="2">The sequence shown here is derived from an EMBL/GenBank/DDBJ whole genome shotgun (WGS) entry which is preliminary data.</text>
</comment>
<name>A0A9P3HDV6_9FUNG</name>
<keyword evidence="3" id="KW-1185">Reference proteome</keyword>
<gene>
    <name evidence="2" type="ORF">EMPS_07149</name>
</gene>
<reference evidence="2" key="1">
    <citation type="submission" date="2021-11" db="EMBL/GenBank/DDBJ databases">
        <authorList>
            <person name="Herlambang A."/>
            <person name="Guo Y."/>
            <person name="Takashima Y."/>
            <person name="Nishizawa T."/>
        </authorList>
    </citation>
    <scope>NUCLEOTIDE SEQUENCE</scope>
    <source>
        <strain evidence="2">E1425</strain>
    </source>
</reference>
<evidence type="ECO:0000256" key="1">
    <source>
        <dbReference type="SAM" id="MobiDB-lite"/>
    </source>
</evidence>
<evidence type="ECO:0000313" key="3">
    <source>
        <dbReference type="Proteomes" id="UP000827284"/>
    </source>
</evidence>
<dbReference type="Pfam" id="PF12855">
    <property type="entry name" value="Ecl1"/>
    <property type="match status" value="1"/>
</dbReference>
<sequence>MDGVDCDWCLVCDKHTAENEAYCSEECRSTDLMSSSASSSSSSNSAHSAYFHSLHSHYPALSSSSSTFSSSSGMSSDGSASSSFSSLNDNYPMPPFQRKQRISCPNIYAQCAANPNPPPSLMFTTGGNAASALSQHLLMQHQKLMQESCHGHNPASTIPPLPGHAYPSQSGNAYHANNGRPGSPFGQQ</sequence>
<dbReference type="OrthoDB" id="2437039at2759"/>